<evidence type="ECO:0000259" key="4">
    <source>
        <dbReference type="PROSITE" id="PS50240"/>
    </source>
</evidence>
<dbReference type="SUPFAM" id="SSF50494">
    <property type="entry name" value="Trypsin-like serine proteases"/>
    <property type="match status" value="1"/>
</dbReference>
<dbReference type="InterPro" id="IPR009003">
    <property type="entry name" value="Peptidase_S1_PA"/>
</dbReference>
<keyword evidence="6" id="KW-1185">Reference proteome</keyword>
<comment type="caution">
    <text evidence="5">The sequence shown here is derived from an EMBL/GenBank/DDBJ whole genome shotgun (WGS) entry which is preliminary data.</text>
</comment>
<accession>A0AA39F1F5</accession>
<proteinExistence type="inferred from homology"/>
<feature type="signal peptide" evidence="3">
    <location>
        <begin position="1"/>
        <end position="19"/>
    </location>
</feature>
<dbReference type="SMART" id="SM00020">
    <property type="entry name" value="Tryp_SPc"/>
    <property type="match status" value="1"/>
</dbReference>
<dbReference type="GO" id="GO:0006508">
    <property type="term" value="P:proteolysis"/>
    <property type="evidence" value="ECO:0007669"/>
    <property type="project" value="InterPro"/>
</dbReference>
<dbReference type="Pfam" id="PF00089">
    <property type="entry name" value="Trypsin"/>
    <property type="match status" value="1"/>
</dbReference>
<dbReference type="CDD" id="cd00190">
    <property type="entry name" value="Tryp_SPc"/>
    <property type="match status" value="1"/>
</dbReference>
<dbReference type="PRINTS" id="PR00722">
    <property type="entry name" value="CHYMOTRYPSIN"/>
</dbReference>
<dbReference type="Gene3D" id="2.40.10.10">
    <property type="entry name" value="Trypsin-like serine proteases"/>
    <property type="match status" value="1"/>
</dbReference>
<keyword evidence="3" id="KW-0732">Signal</keyword>
<dbReference type="PANTHER" id="PTHR24258">
    <property type="entry name" value="SERINE PROTEASE-RELATED"/>
    <property type="match status" value="1"/>
</dbReference>
<comment type="similarity">
    <text evidence="2">Belongs to the peptidase S1 family. CLIP subfamily.</text>
</comment>
<reference evidence="5" key="1">
    <citation type="journal article" date="2023" name="bioRxiv">
        <title>Scaffold-level genome assemblies of two parasitoid biocontrol wasps reveal the parthenogenesis mechanism and an associated novel virus.</title>
        <authorList>
            <person name="Inwood S."/>
            <person name="Skelly J."/>
            <person name="Guhlin J."/>
            <person name="Harrop T."/>
            <person name="Goldson S."/>
            <person name="Dearden P."/>
        </authorList>
    </citation>
    <scope>NUCLEOTIDE SEQUENCE</scope>
    <source>
        <strain evidence="5">Lincoln</strain>
        <tissue evidence="5">Whole body</tissue>
    </source>
</reference>
<dbReference type="InterPro" id="IPR043504">
    <property type="entry name" value="Peptidase_S1_PA_chymotrypsin"/>
</dbReference>
<name>A0AA39F1F5_MICHY</name>
<sequence>MWKTYLCLLLIFGLYDTFAKKIVKPTIVSSKSKKSSTSPKPSPSNCRCVAIESCPPDMKLDPRIVNQGTESPCLTGEIWCCQDIPPLPPCGTKRIKDAPAQPPGTAKYGDYPWQAAIISTNNTYLGSGVLIDTNHVLTVAHKVEPYLKSKFKIRLGDWDIRATDEQFPHQDYQSTKVFVHPDYNSKNYINDIAIVRLNASVPLTTSLNINTACLPTKPPVAGSRCYVAGWGANAFGPSGMYQRILRDVDVPIINQTTCEARLRATRLGTHFVLDENSFMCAGGELGKDSCEGDGGAPLMCLDEKGGPWYAVGLVAWGIGCADESVPGVYINIHNYLPWIKKTLIAT</sequence>
<evidence type="ECO:0000313" key="5">
    <source>
        <dbReference type="EMBL" id="KAK0159793.1"/>
    </source>
</evidence>
<dbReference type="AlphaFoldDB" id="A0AA39F1F5"/>
<feature type="domain" description="Peptidase S1" evidence="4">
    <location>
        <begin position="95"/>
        <end position="344"/>
    </location>
</feature>
<evidence type="ECO:0000313" key="6">
    <source>
        <dbReference type="Proteomes" id="UP001168972"/>
    </source>
</evidence>
<dbReference type="EMBL" id="JAQQBR010001836">
    <property type="protein sequence ID" value="KAK0159793.1"/>
    <property type="molecule type" value="Genomic_DNA"/>
</dbReference>
<dbReference type="GO" id="GO:0004252">
    <property type="term" value="F:serine-type endopeptidase activity"/>
    <property type="evidence" value="ECO:0007669"/>
    <property type="project" value="InterPro"/>
</dbReference>
<protein>
    <recommendedName>
        <fullName evidence="4">Peptidase S1 domain-containing protein</fullName>
    </recommendedName>
</protein>
<dbReference type="Proteomes" id="UP001168972">
    <property type="component" value="Unassembled WGS sequence"/>
</dbReference>
<gene>
    <name evidence="5" type="ORF">PV327_010868</name>
</gene>
<organism evidence="5 6">
    <name type="scientific">Microctonus hyperodae</name>
    <name type="common">Parasitoid wasp</name>
    <dbReference type="NCBI Taxonomy" id="165561"/>
    <lineage>
        <taxon>Eukaryota</taxon>
        <taxon>Metazoa</taxon>
        <taxon>Ecdysozoa</taxon>
        <taxon>Arthropoda</taxon>
        <taxon>Hexapoda</taxon>
        <taxon>Insecta</taxon>
        <taxon>Pterygota</taxon>
        <taxon>Neoptera</taxon>
        <taxon>Endopterygota</taxon>
        <taxon>Hymenoptera</taxon>
        <taxon>Apocrita</taxon>
        <taxon>Ichneumonoidea</taxon>
        <taxon>Braconidae</taxon>
        <taxon>Euphorinae</taxon>
        <taxon>Microctonus</taxon>
    </lineage>
</organism>
<evidence type="ECO:0000256" key="1">
    <source>
        <dbReference type="ARBA" id="ARBA00023157"/>
    </source>
</evidence>
<dbReference type="PANTHER" id="PTHR24258:SF116">
    <property type="entry name" value="FI16631P1-RELATED"/>
    <property type="match status" value="1"/>
</dbReference>
<dbReference type="InterPro" id="IPR001314">
    <property type="entry name" value="Peptidase_S1A"/>
</dbReference>
<feature type="chain" id="PRO_5041456153" description="Peptidase S1 domain-containing protein" evidence="3">
    <location>
        <begin position="20"/>
        <end position="346"/>
    </location>
</feature>
<dbReference type="PROSITE" id="PS50240">
    <property type="entry name" value="TRYPSIN_DOM"/>
    <property type="match status" value="1"/>
</dbReference>
<evidence type="ECO:0000256" key="3">
    <source>
        <dbReference type="SAM" id="SignalP"/>
    </source>
</evidence>
<evidence type="ECO:0000256" key="2">
    <source>
        <dbReference type="ARBA" id="ARBA00024195"/>
    </source>
</evidence>
<dbReference type="InterPro" id="IPR001254">
    <property type="entry name" value="Trypsin_dom"/>
</dbReference>
<dbReference type="FunFam" id="2.40.10.10:FF:000002">
    <property type="entry name" value="Transmembrane protease serine"/>
    <property type="match status" value="1"/>
</dbReference>
<reference evidence="5" key="2">
    <citation type="submission" date="2023-03" db="EMBL/GenBank/DDBJ databases">
        <authorList>
            <person name="Inwood S.N."/>
            <person name="Skelly J.G."/>
            <person name="Guhlin J."/>
            <person name="Harrop T.W.R."/>
            <person name="Goldson S.G."/>
            <person name="Dearden P.K."/>
        </authorList>
    </citation>
    <scope>NUCLEOTIDE SEQUENCE</scope>
    <source>
        <strain evidence="5">Lincoln</strain>
        <tissue evidence="5">Whole body</tissue>
    </source>
</reference>
<keyword evidence="1" id="KW-1015">Disulfide bond</keyword>